<dbReference type="Pfam" id="PF03466">
    <property type="entry name" value="LysR_substrate"/>
    <property type="match status" value="1"/>
</dbReference>
<keyword evidence="7" id="KW-1185">Reference proteome</keyword>
<comment type="similarity">
    <text evidence="1">Belongs to the LysR transcriptional regulatory family.</text>
</comment>
<dbReference type="PROSITE" id="PS50931">
    <property type="entry name" value="HTH_LYSR"/>
    <property type="match status" value="1"/>
</dbReference>
<comment type="caution">
    <text evidence="6">The sequence shown here is derived from an EMBL/GenBank/DDBJ whole genome shotgun (WGS) entry which is preliminary data.</text>
</comment>
<dbReference type="GO" id="GO:0003700">
    <property type="term" value="F:DNA-binding transcription factor activity"/>
    <property type="evidence" value="ECO:0007669"/>
    <property type="project" value="InterPro"/>
</dbReference>
<keyword evidence="2" id="KW-0805">Transcription regulation</keyword>
<dbReference type="Gene3D" id="3.40.190.290">
    <property type="match status" value="1"/>
</dbReference>
<evidence type="ECO:0000256" key="2">
    <source>
        <dbReference type="ARBA" id="ARBA00023015"/>
    </source>
</evidence>
<dbReference type="InterPro" id="IPR036388">
    <property type="entry name" value="WH-like_DNA-bd_sf"/>
</dbReference>
<dbReference type="SUPFAM" id="SSF53850">
    <property type="entry name" value="Periplasmic binding protein-like II"/>
    <property type="match status" value="1"/>
</dbReference>
<dbReference type="eggNOG" id="COG0583">
    <property type="taxonomic scope" value="Bacteria"/>
</dbReference>
<dbReference type="Gene3D" id="1.10.10.10">
    <property type="entry name" value="Winged helix-like DNA-binding domain superfamily/Winged helix DNA-binding domain"/>
    <property type="match status" value="1"/>
</dbReference>
<dbReference type="GO" id="GO:0000976">
    <property type="term" value="F:transcription cis-regulatory region binding"/>
    <property type="evidence" value="ECO:0007669"/>
    <property type="project" value="TreeGrafter"/>
</dbReference>
<protein>
    <submittedName>
        <fullName evidence="6">LysR family transcriptional regulator</fullName>
    </submittedName>
</protein>
<keyword evidence="3" id="KW-0238">DNA-binding</keyword>
<dbReference type="Pfam" id="PF00126">
    <property type="entry name" value="HTH_1"/>
    <property type="match status" value="1"/>
</dbReference>
<evidence type="ECO:0000313" key="6">
    <source>
        <dbReference type="EMBL" id="KGK09890.1"/>
    </source>
</evidence>
<feature type="domain" description="HTH lysR-type" evidence="5">
    <location>
        <begin position="1"/>
        <end position="54"/>
    </location>
</feature>
<keyword evidence="4" id="KW-0804">Transcription</keyword>
<dbReference type="STRING" id="29495.EA26_00575"/>
<organism evidence="6 7">
    <name type="scientific">Vibrio navarrensis</name>
    <dbReference type="NCBI Taxonomy" id="29495"/>
    <lineage>
        <taxon>Bacteria</taxon>
        <taxon>Pseudomonadati</taxon>
        <taxon>Pseudomonadota</taxon>
        <taxon>Gammaproteobacteria</taxon>
        <taxon>Vibrionales</taxon>
        <taxon>Vibrionaceae</taxon>
        <taxon>Vibrio</taxon>
    </lineage>
</organism>
<dbReference type="InterPro" id="IPR000847">
    <property type="entry name" value="LysR_HTH_N"/>
</dbReference>
<dbReference type="PANTHER" id="PTHR30126:SF91">
    <property type="entry name" value="LYSR FAMILY TRANSCRIPTIONAL REGULATOR"/>
    <property type="match status" value="1"/>
</dbReference>
<dbReference type="InterPro" id="IPR005119">
    <property type="entry name" value="LysR_subst-bd"/>
</dbReference>
<dbReference type="PANTHER" id="PTHR30126">
    <property type="entry name" value="HTH-TYPE TRANSCRIPTIONAL REGULATOR"/>
    <property type="match status" value="1"/>
</dbReference>
<name>A0A099LP54_9VIBR</name>
<dbReference type="SUPFAM" id="SSF46785">
    <property type="entry name" value="Winged helix' DNA-binding domain"/>
    <property type="match status" value="1"/>
</dbReference>
<dbReference type="InterPro" id="IPR036390">
    <property type="entry name" value="WH_DNA-bd_sf"/>
</dbReference>
<gene>
    <name evidence="6" type="ORF">EA26_00575</name>
</gene>
<dbReference type="AlphaFoldDB" id="A0A099LP54"/>
<evidence type="ECO:0000259" key="5">
    <source>
        <dbReference type="PROSITE" id="PS50931"/>
    </source>
</evidence>
<proteinExistence type="inferred from homology"/>
<dbReference type="Proteomes" id="UP000029994">
    <property type="component" value="Unassembled WGS sequence"/>
</dbReference>
<evidence type="ECO:0000256" key="4">
    <source>
        <dbReference type="ARBA" id="ARBA00023163"/>
    </source>
</evidence>
<reference evidence="6 7" key="1">
    <citation type="submission" date="2014-04" db="EMBL/GenBank/DDBJ databases">
        <title>Genome sequencing of Vibrio navarrensis strains.</title>
        <authorList>
            <person name="Gladney L.M."/>
            <person name="Katz L.S."/>
            <person name="Marino-Ramirez L."/>
            <person name="Jordan I.K."/>
        </authorList>
    </citation>
    <scope>NUCLEOTIDE SEQUENCE [LARGE SCALE GENOMIC DNA]</scope>
    <source>
        <strain evidence="6 7">ATCC 51183</strain>
    </source>
</reference>
<evidence type="ECO:0000256" key="1">
    <source>
        <dbReference type="ARBA" id="ARBA00009437"/>
    </source>
</evidence>
<evidence type="ECO:0000256" key="3">
    <source>
        <dbReference type="ARBA" id="ARBA00023125"/>
    </source>
</evidence>
<sequence>MWRTFIAVAEHGSTVKAAEQLHKSQSAISHSINKMSAMLGQELFVIEGRQSVLTELGKQLLPKVQELHHSALQIEKSAMKFEGELSQEISIAVDVLLPARFVLEVIDRFHLIYPHVSLRVYETALSGASQLLGEGSVSLAIASALPKELKLEPLFEVPMLCVCARDFDLAQRTSITQAELKAFRHVVIRDSGNQDVDSGWRGSYLRLTVTHPSTALNSILDGVGFGWLPQHLVQPYLNDGRLVRVDLECEQTRSVKFQLGIKPDQCHNRELRTLFEFFSALCAMALSERDDETQ</sequence>
<dbReference type="EMBL" id="JMCG01000001">
    <property type="protein sequence ID" value="KGK09890.1"/>
    <property type="molecule type" value="Genomic_DNA"/>
</dbReference>
<evidence type="ECO:0000313" key="7">
    <source>
        <dbReference type="Proteomes" id="UP000029994"/>
    </source>
</evidence>
<accession>A0A099LP54</accession>